<gene>
    <name evidence="4" type="ORF">GQF63_02025</name>
</gene>
<keyword evidence="5" id="KW-1185">Reference proteome</keyword>
<dbReference type="Gene3D" id="3.30.565.10">
    <property type="entry name" value="Histidine kinase-like ATPase, C-terminal domain"/>
    <property type="match status" value="1"/>
</dbReference>
<sequence>MPFVLSIRKTMLLSLLSLLCLLSSCHQQATHQGTALDADPLDSAARALILSGVTQQNQNMRIAEMLTQYKQLPNYEDLPYYWFLRASALAYNFQNDSILSHIQSFRFSPAHQDETALQKFFILKAKTKSIGENNSELFKEMIKVRNEVEESKSIFIYTIDDIMAMSYFRVSDYENARKHIDLYFNEHPYKNHIRLRQRYYDIRVMISLNQRGNPEIAALLDSCKALAVQLKDTLAIMRSMEFEAHWLKAQGKTAEAVAKNRVFFKYLKKINPNSNSNINFSLNQFHDFARVFVADKQPDSAIYYMQEGIKWAEKHKIDTSAMFEIHKILSEAYALKGDYRKAYEQKEMEMKDYSLTIANRQKTAIAELSTKYETDKKDRAISSLKANNDLNRQLMRQQRWIFAIVLLLLTVIIVFIYKSYKDKFLRSEHDKLRLQNKQLLLEQKNRQNQLNPHFVYNAISNLQGLISANRKQEANQYLVTLTKVIRDMLELNRQDFITLDKEIKSLRYYVELQQMRFSHSFQFKIETGSLELENILIPPMLVQPFVENAIEHGLKNLEKEGLLQVEVTAENNTLLISIMDNGQGGQDAWVKNPNKESLSQIITEERIELLFGKDKNVSGVKISPNFKADGTGYKVEIYIPLTLYFD</sequence>
<dbReference type="PANTHER" id="PTHR34220:SF7">
    <property type="entry name" value="SENSOR HISTIDINE KINASE YPDA"/>
    <property type="match status" value="1"/>
</dbReference>
<keyword evidence="1" id="KW-1133">Transmembrane helix</keyword>
<accession>A0A6N8KYZ2</accession>
<dbReference type="Proteomes" id="UP000435036">
    <property type="component" value="Unassembled WGS sequence"/>
</dbReference>
<keyword evidence="1" id="KW-0472">Membrane</keyword>
<evidence type="ECO:0000256" key="2">
    <source>
        <dbReference type="SAM" id="SignalP"/>
    </source>
</evidence>
<feature type="domain" description="Signal transduction histidine kinase internal region" evidence="3">
    <location>
        <begin position="442"/>
        <end position="520"/>
    </location>
</feature>
<dbReference type="InterPro" id="IPR036890">
    <property type="entry name" value="HATPase_C_sf"/>
</dbReference>
<dbReference type="GO" id="GO:0016020">
    <property type="term" value="C:membrane"/>
    <property type="evidence" value="ECO:0007669"/>
    <property type="project" value="InterPro"/>
</dbReference>
<dbReference type="EMBL" id="WSQA01000001">
    <property type="protein sequence ID" value="MVZ60792.1"/>
    <property type="molecule type" value="Genomic_DNA"/>
</dbReference>
<name>A0A6N8KYZ2_9SPHI</name>
<dbReference type="InterPro" id="IPR050640">
    <property type="entry name" value="Bact_2-comp_sensor_kinase"/>
</dbReference>
<feature type="chain" id="PRO_5026868052" description="Signal transduction histidine kinase internal region domain-containing protein" evidence="2">
    <location>
        <begin position="30"/>
        <end position="646"/>
    </location>
</feature>
<dbReference type="GO" id="GO:0000155">
    <property type="term" value="F:phosphorelay sensor kinase activity"/>
    <property type="evidence" value="ECO:0007669"/>
    <property type="project" value="InterPro"/>
</dbReference>
<organism evidence="4 5">
    <name type="scientific">Sphingobacterium humi</name>
    <dbReference type="NCBI Taxonomy" id="1796905"/>
    <lineage>
        <taxon>Bacteria</taxon>
        <taxon>Pseudomonadati</taxon>
        <taxon>Bacteroidota</taxon>
        <taxon>Sphingobacteriia</taxon>
        <taxon>Sphingobacteriales</taxon>
        <taxon>Sphingobacteriaceae</taxon>
        <taxon>Sphingobacterium</taxon>
    </lineage>
</organism>
<reference evidence="4 5" key="1">
    <citation type="submission" date="2019-12" db="EMBL/GenBank/DDBJ databases">
        <authorList>
            <person name="Dong K."/>
        </authorList>
    </citation>
    <scope>NUCLEOTIDE SEQUENCE [LARGE SCALE GENOMIC DNA]</scope>
    <source>
        <strain evidence="4 5">JCM 31225</strain>
    </source>
</reference>
<keyword evidence="2" id="KW-0732">Signal</keyword>
<evidence type="ECO:0000259" key="3">
    <source>
        <dbReference type="Pfam" id="PF06580"/>
    </source>
</evidence>
<protein>
    <recommendedName>
        <fullName evidence="3">Signal transduction histidine kinase internal region domain-containing protein</fullName>
    </recommendedName>
</protein>
<evidence type="ECO:0000256" key="1">
    <source>
        <dbReference type="SAM" id="Phobius"/>
    </source>
</evidence>
<proteinExistence type="predicted"/>
<dbReference type="AlphaFoldDB" id="A0A6N8KYZ2"/>
<dbReference type="PANTHER" id="PTHR34220">
    <property type="entry name" value="SENSOR HISTIDINE KINASE YPDA"/>
    <property type="match status" value="1"/>
</dbReference>
<feature type="signal peptide" evidence="2">
    <location>
        <begin position="1"/>
        <end position="29"/>
    </location>
</feature>
<evidence type="ECO:0000313" key="4">
    <source>
        <dbReference type="EMBL" id="MVZ60792.1"/>
    </source>
</evidence>
<evidence type="ECO:0000313" key="5">
    <source>
        <dbReference type="Proteomes" id="UP000435036"/>
    </source>
</evidence>
<dbReference type="Pfam" id="PF06580">
    <property type="entry name" value="His_kinase"/>
    <property type="match status" value="1"/>
</dbReference>
<comment type="caution">
    <text evidence="4">The sequence shown here is derived from an EMBL/GenBank/DDBJ whole genome shotgun (WGS) entry which is preliminary data.</text>
</comment>
<feature type="transmembrane region" description="Helical" evidence="1">
    <location>
        <begin position="400"/>
        <end position="417"/>
    </location>
</feature>
<keyword evidence="1" id="KW-0812">Transmembrane</keyword>
<dbReference type="SUPFAM" id="SSF55874">
    <property type="entry name" value="ATPase domain of HSP90 chaperone/DNA topoisomerase II/histidine kinase"/>
    <property type="match status" value="1"/>
</dbReference>
<dbReference type="InterPro" id="IPR010559">
    <property type="entry name" value="Sig_transdc_His_kin_internal"/>
</dbReference>